<evidence type="ECO:0000313" key="1">
    <source>
        <dbReference type="EMBL" id="JAD59363.1"/>
    </source>
</evidence>
<name>A0A0A9BB01_ARUDO</name>
<proteinExistence type="predicted"/>
<sequence>MYEDQLYVHTMELCGSGELFDGIIQHGHGNDFSQQLKCVPLHWMR</sequence>
<organism evidence="1">
    <name type="scientific">Arundo donax</name>
    <name type="common">Giant reed</name>
    <name type="synonym">Donax arundinaceus</name>
    <dbReference type="NCBI Taxonomy" id="35708"/>
    <lineage>
        <taxon>Eukaryota</taxon>
        <taxon>Viridiplantae</taxon>
        <taxon>Streptophyta</taxon>
        <taxon>Embryophyta</taxon>
        <taxon>Tracheophyta</taxon>
        <taxon>Spermatophyta</taxon>
        <taxon>Magnoliopsida</taxon>
        <taxon>Liliopsida</taxon>
        <taxon>Poales</taxon>
        <taxon>Poaceae</taxon>
        <taxon>PACMAD clade</taxon>
        <taxon>Arundinoideae</taxon>
        <taxon>Arundineae</taxon>
        <taxon>Arundo</taxon>
    </lineage>
</organism>
<reference evidence="1" key="1">
    <citation type="submission" date="2014-09" db="EMBL/GenBank/DDBJ databases">
        <authorList>
            <person name="Magalhaes I.L.F."/>
            <person name="Oliveira U."/>
            <person name="Santos F.R."/>
            <person name="Vidigal T.H.D.A."/>
            <person name="Brescovit A.D."/>
            <person name="Santos A.J."/>
        </authorList>
    </citation>
    <scope>NUCLEOTIDE SEQUENCE</scope>
    <source>
        <tissue evidence="1">Shoot tissue taken approximately 20 cm above the soil surface</tissue>
    </source>
</reference>
<reference evidence="1" key="2">
    <citation type="journal article" date="2015" name="Data Brief">
        <title>Shoot transcriptome of the giant reed, Arundo donax.</title>
        <authorList>
            <person name="Barrero R.A."/>
            <person name="Guerrero F.D."/>
            <person name="Moolhuijzen P."/>
            <person name="Goolsby J.A."/>
            <person name="Tidwell J."/>
            <person name="Bellgard S.E."/>
            <person name="Bellgard M.I."/>
        </authorList>
    </citation>
    <scope>NUCLEOTIDE SEQUENCE</scope>
    <source>
        <tissue evidence="1">Shoot tissue taken approximately 20 cm above the soil surface</tissue>
    </source>
</reference>
<protein>
    <submittedName>
        <fullName evidence="1">CPK6</fullName>
    </submittedName>
</protein>
<accession>A0A0A9BB01</accession>
<dbReference type="EMBL" id="GBRH01238532">
    <property type="protein sequence ID" value="JAD59363.1"/>
    <property type="molecule type" value="Transcribed_RNA"/>
</dbReference>
<dbReference type="AlphaFoldDB" id="A0A0A9BB01"/>